<dbReference type="Proteomes" id="UP000008064">
    <property type="component" value="Unassembled WGS sequence"/>
</dbReference>
<dbReference type="AlphaFoldDB" id="F8NII3"/>
<dbReference type="GO" id="GO:0051315">
    <property type="term" value="P:attachment of mitotic spindle microtubules to kinetochore"/>
    <property type="evidence" value="ECO:0007669"/>
    <property type="project" value="TreeGrafter"/>
</dbReference>
<proteinExistence type="predicted"/>
<accession>F8NII3</accession>
<keyword evidence="1" id="KW-0175">Coiled coil</keyword>
<sequence>MSSTEATSSTSNLDTARSLQAKLDAANLKILNAKTQFKSYKFEGIDDWPLGEETSRDPAIIASLVAAQISFLRKLKFQYLEQKAKDKYIKTIVSDIDDAPLVTAASNAELRLRNEGKKEILKAAKSRIAEKYQDIRTLAPLVEEDYLQTKALTEEASSLSQKILDARLALTRLRQAHPHPRLTIESANAQLDSQIAEMQDLDTELQQVNEKIAATKENIKTGAKEVERLRVEKAEAEKIASACKEEVEDARIFELYDWYTASLALHKSLLSLESSHSVSENELRLTYMIGQNSPSPREISITLLFLPNTRQLVAAQVQGVEIEIGDVIDSYVQSNDISGFLWAVLARARKAV</sequence>
<evidence type="ECO:0000256" key="1">
    <source>
        <dbReference type="SAM" id="Coils"/>
    </source>
</evidence>
<evidence type="ECO:0000313" key="3">
    <source>
        <dbReference type="EMBL" id="EGO29531.1"/>
    </source>
</evidence>
<dbReference type="Pfam" id="PF20882">
    <property type="entry name" value="Sos7"/>
    <property type="match status" value="1"/>
</dbReference>
<dbReference type="PANTHER" id="PTHR37329">
    <property type="entry name" value="KINETOCHORE PROTEIN SOS7"/>
    <property type="match status" value="1"/>
</dbReference>
<reference evidence="3" key="1">
    <citation type="submission" date="2011-04" db="EMBL/GenBank/DDBJ databases">
        <title>Evolution of plant cell wall degrading machinery underlies the functional diversity of forest fungi.</title>
        <authorList>
            <consortium name="US DOE Joint Genome Institute (JGI-PGF)"/>
            <person name="Eastwood D.C."/>
            <person name="Floudas D."/>
            <person name="Binder M."/>
            <person name="Majcherczyk A."/>
            <person name="Schneider P."/>
            <person name="Aerts A."/>
            <person name="Asiegbu F.O."/>
            <person name="Baker S.E."/>
            <person name="Barry K."/>
            <person name="Bendiksby M."/>
            <person name="Blumentritt M."/>
            <person name="Coutinho P.M."/>
            <person name="Cullen D."/>
            <person name="Cullen D."/>
            <person name="Gathman A."/>
            <person name="Goodell B."/>
            <person name="Henrissat B."/>
            <person name="Ihrmark K."/>
            <person name="Kauserud H."/>
            <person name="Kohler A."/>
            <person name="LaButti K."/>
            <person name="Lapidus A."/>
            <person name="Lavin J.L."/>
            <person name="Lee Y.-H."/>
            <person name="Lindquist E."/>
            <person name="Lilly W."/>
            <person name="Lucas S."/>
            <person name="Morin E."/>
            <person name="Murat C."/>
            <person name="Oguiza J.A."/>
            <person name="Park J."/>
            <person name="Pisabarro A.G."/>
            <person name="Riley R."/>
            <person name="Rosling A."/>
            <person name="Salamov A."/>
            <person name="Schmidt O."/>
            <person name="Schmutz J."/>
            <person name="Skrede I."/>
            <person name="Stenlid J."/>
            <person name="Wiebenga A."/>
            <person name="Xie X."/>
            <person name="Kues U."/>
            <person name="Hibbett D.S."/>
            <person name="Hoffmeister D."/>
            <person name="Hogberg N."/>
            <person name="Martin F."/>
            <person name="Grigoriev I.V."/>
            <person name="Watkinson S.C."/>
        </authorList>
    </citation>
    <scope>NUCLEOTIDE SEQUENCE</scope>
    <source>
        <strain evidence="3">S7.9</strain>
    </source>
</reference>
<protein>
    <recommendedName>
        <fullName evidence="2">Kinetochore protein Sos7 coiled-coil domain-containing protein</fullName>
    </recommendedName>
</protein>
<dbReference type="HOGENOM" id="CLU_062075_0_0_1"/>
<dbReference type="GeneID" id="18816185"/>
<dbReference type="OrthoDB" id="18959at2759"/>
<dbReference type="GO" id="GO:0000776">
    <property type="term" value="C:kinetochore"/>
    <property type="evidence" value="ECO:0007669"/>
    <property type="project" value="InterPro"/>
</dbReference>
<dbReference type="InterPro" id="IPR048781">
    <property type="entry name" value="Sos7_CC"/>
</dbReference>
<feature type="domain" description="Kinetochore protein Sos7 coiled-coil" evidence="2">
    <location>
        <begin position="71"/>
        <end position="146"/>
    </location>
</feature>
<dbReference type="GO" id="GO:0034501">
    <property type="term" value="P:protein localization to kinetochore"/>
    <property type="evidence" value="ECO:0007669"/>
    <property type="project" value="InterPro"/>
</dbReference>
<dbReference type="InterPro" id="IPR037475">
    <property type="entry name" value="Sos7"/>
</dbReference>
<name>F8NII3_SERL9</name>
<dbReference type="RefSeq" id="XP_007313773.1">
    <property type="nucleotide sequence ID" value="XM_007313711.1"/>
</dbReference>
<dbReference type="EMBL" id="GL945429">
    <property type="protein sequence ID" value="EGO29531.1"/>
    <property type="molecule type" value="Genomic_DNA"/>
</dbReference>
<evidence type="ECO:0000259" key="2">
    <source>
        <dbReference type="Pfam" id="PF20882"/>
    </source>
</evidence>
<dbReference type="PANTHER" id="PTHR37329:SF1">
    <property type="entry name" value="KINETOCHORE PROTEIN SOS7"/>
    <property type="match status" value="1"/>
</dbReference>
<organism>
    <name type="scientific">Serpula lacrymans var. lacrymans (strain S7.9)</name>
    <name type="common">Dry rot fungus</name>
    <dbReference type="NCBI Taxonomy" id="578457"/>
    <lineage>
        <taxon>Eukaryota</taxon>
        <taxon>Fungi</taxon>
        <taxon>Dikarya</taxon>
        <taxon>Basidiomycota</taxon>
        <taxon>Agaricomycotina</taxon>
        <taxon>Agaricomycetes</taxon>
        <taxon>Agaricomycetidae</taxon>
        <taxon>Boletales</taxon>
        <taxon>Coniophorineae</taxon>
        <taxon>Serpulaceae</taxon>
        <taxon>Serpula</taxon>
    </lineage>
</organism>
<dbReference type="KEGG" id="sla:SERLADRAFT_445326"/>
<gene>
    <name evidence="3" type="ORF">SERLADRAFT_445326</name>
</gene>
<feature type="coiled-coil region" evidence="1">
    <location>
        <begin position="184"/>
        <end position="246"/>
    </location>
</feature>